<name>A0AA38U8T5_9ASTR</name>
<dbReference type="EMBL" id="JARYMX010000001">
    <property type="protein sequence ID" value="KAJ9565227.1"/>
    <property type="molecule type" value="Genomic_DNA"/>
</dbReference>
<reference evidence="1" key="1">
    <citation type="submission" date="2023-03" db="EMBL/GenBank/DDBJ databases">
        <title>Chromosome-scale reference genome and RAD-based genetic map of yellow starthistle (Centaurea solstitialis) reveal putative structural variation and QTLs associated with invader traits.</title>
        <authorList>
            <person name="Reatini B."/>
            <person name="Cang F.A."/>
            <person name="Jiang Q."/>
            <person name="Mckibben M.T.W."/>
            <person name="Barker M.S."/>
            <person name="Rieseberg L.H."/>
            <person name="Dlugosch K.M."/>
        </authorList>
    </citation>
    <scope>NUCLEOTIDE SEQUENCE</scope>
    <source>
        <strain evidence="1">CAN-66</strain>
        <tissue evidence="1">Leaf</tissue>
    </source>
</reference>
<evidence type="ECO:0000313" key="1">
    <source>
        <dbReference type="EMBL" id="KAJ9565227.1"/>
    </source>
</evidence>
<dbReference type="AlphaFoldDB" id="A0AA38U8T5"/>
<organism evidence="1 2">
    <name type="scientific">Centaurea solstitialis</name>
    <name type="common">yellow star-thistle</name>
    <dbReference type="NCBI Taxonomy" id="347529"/>
    <lineage>
        <taxon>Eukaryota</taxon>
        <taxon>Viridiplantae</taxon>
        <taxon>Streptophyta</taxon>
        <taxon>Embryophyta</taxon>
        <taxon>Tracheophyta</taxon>
        <taxon>Spermatophyta</taxon>
        <taxon>Magnoliopsida</taxon>
        <taxon>eudicotyledons</taxon>
        <taxon>Gunneridae</taxon>
        <taxon>Pentapetalae</taxon>
        <taxon>asterids</taxon>
        <taxon>campanulids</taxon>
        <taxon>Asterales</taxon>
        <taxon>Asteraceae</taxon>
        <taxon>Carduoideae</taxon>
        <taxon>Cardueae</taxon>
        <taxon>Centaureinae</taxon>
        <taxon>Centaurea</taxon>
    </lineage>
</organism>
<evidence type="ECO:0000313" key="2">
    <source>
        <dbReference type="Proteomes" id="UP001172457"/>
    </source>
</evidence>
<dbReference type="Proteomes" id="UP001172457">
    <property type="component" value="Chromosome 1"/>
</dbReference>
<gene>
    <name evidence="1" type="ORF">OSB04_001193</name>
</gene>
<comment type="caution">
    <text evidence="1">The sequence shown here is derived from an EMBL/GenBank/DDBJ whole genome shotgun (WGS) entry which is preliminary data.</text>
</comment>
<protein>
    <submittedName>
        <fullName evidence="1">Uncharacterized protein</fullName>
    </submittedName>
</protein>
<keyword evidence="2" id="KW-1185">Reference proteome</keyword>
<accession>A0AA38U8T5</accession>
<sequence>MKAEEVLGPEVSYLNAIGALMYHTNCTKHGIYFVQDSVYLPQRDIGTESNTYSDTFKELFDWYANACYLSNLHKATSQTGYVFMKEDTTISWHSLKQTLVATS</sequence>
<proteinExistence type="predicted"/>